<dbReference type="PANTHER" id="PTHR15503">
    <property type="entry name" value="LDOC1 RELATED"/>
    <property type="match status" value="1"/>
</dbReference>
<evidence type="ECO:0000256" key="1">
    <source>
        <dbReference type="PROSITE-ProRule" id="PRU00047"/>
    </source>
</evidence>
<evidence type="ECO:0000313" key="5">
    <source>
        <dbReference type="Ensembl" id="ENSPTXP00000022882.1"/>
    </source>
</evidence>
<dbReference type="AlphaFoldDB" id="A0A670ZJB3"/>
<dbReference type="GO" id="GO:0003676">
    <property type="term" value="F:nucleic acid binding"/>
    <property type="evidence" value="ECO:0007669"/>
    <property type="project" value="InterPro"/>
</dbReference>
<dbReference type="GeneTree" id="ENSGT00950000183173"/>
<feature type="region of interest" description="Disordered" evidence="3">
    <location>
        <begin position="220"/>
        <end position="241"/>
    </location>
</feature>
<dbReference type="InterPro" id="IPR032549">
    <property type="entry name" value="DUF4939"/>
</dbReference>
<accession>A0A670ZJB3</accession>
<dbReference type="SUPFAM" id="SSF57756">
    <property type="entry name" value="Retrovirus zinc finger-like domains"/>
    <property type="match status" value="1"/>
</dbReference>
<evidence type="ECO:0000259" key="4">
    <source>
        <dbReference type="PROSITE" id="PS50158"/>
    </source>
</evidence>
<keyword evidence="2" id="KW-0175">Coiled coil</keyword>
<feature type="coiled-coil region" evidence="2">
    <location>
        <begin position="3"/>
        <end position="37"/>
    </location>
</feature>
<dbReference type="InterPro" id="IPR036875">
    <property type="entry name" value="Znf_CCHC_sf"/>
</dbReference>
<name>A0A670ZJB3_PSETE</name>
<evidence type="ECO:0000313" key="6">
    <source>
        <dbReference type="Proteomes" id="UP000472273"/>
    </source>
</evidence>
<organism evidence="5 6">
    <name type="scientific">Pseudonaja textilis</name>
    <name type="common">Eastern brown snake</name>
    <dbReference type="NCBI Taxonomy" id="8673"/>
    <lineage>
        <taxon>Eukaryota</taxon>
        <taxon>Metazoa</taxon>
        <taxon>Chordata</taxon>
        <taxon>Craniata</taxon>
        <taxon>Vertebrata</taxon>
        <taxon>Euteleostomi</taxon>
        <taxon>Lepidosauria</taxon>
        <taxon>Squamata</taxon>
        <taxon>Bifurcata</taxon>
        <taxon>Unidentata</taxon>
        <taxon>Episquamata</taxon>
        <taxon>Toxicofera</taxon>
        <taxon>Serpentes</taxon>
        <taxon>Colubroidea</taxon>
        <taxon>Elapidae</taxon>
        <taxon>Hydrophiinae</taxon>
        <taxon>Pseudonaja</taxon>
    </lineage>
</organism>
<sequence length="318" mass="35850">MDQTQLQCLMEQQQQQIDQLLQNNQVLQHQVTQLVNHVSNLQTPAAHSAPPLRKSPVSMPDKFSGQTDMFPAFMGQCQLFITLRPEDFPNDRAKVGFIISLLSVQAAKWATPLLTQDSFLLDDFQGFQQQLRVMFENPIKTQTLARRLWDICQGKRPLQEYIAEFRLLCMDSTWNESAHMDAFQEGLADNIKDKLVHAERALTLDALVGQCLRIEAHLQQRRSRGPVVEPPSHSRSQTTPLGVYKTMIRTEESMELGALRPRLTAQERSRRFQEGLCLYCGGPGHFANSCKRRGTRRPVPESNPGSSGNGVGPTSGKP</sequence>
<feature type="compositionally biased region" description="Gly residues" evidence="3">
    <location>
        <begin position="307"/>
        <end position="318"/>
    </location>
</feature>
<dbReference type="GO" id="GO:0008270">
    <property type="term" value="F:zinc ion binding"/>
    <property type="evidence" value="ECO:0007669"/>
    <property type="project" value="UniProtKB-KW"/>
</dbReference>
<feature type="domain" description="CCHC-type" evidence="4">
    <location>
        <begin position="277"/>
        <end position="292"/>
    </location>
</feature>
<keyword evidence="6" id="KW-1185">Reference proteome</keyword>
<dbReference type="Pfam" id="PF16297">
    <property type="entry name" value="DUF4939"/>
    <property type="match status" value="1"/>
</dbReference>
<dbReference type="InterPro" id="IPR032567">
    <property type="entry name" value="RTL1-rel"/>
</dbReference>
<dbReference type="Ensembl" id="ENSPTXT00000023588.1">
    <property type="protein sequence ID" value="ENSPTXP00000022882.1"/>
    <property type="gene ID" value="ENSPTXG00000015831.1"/>
</dbReference>
<feature type="region of interest" description="Disordered" evidence="3">
    <location>
        <begin position="289"/>
        <end position="318"/>
    </location>
</feature>
<dbReference type="Proteomes" id="UP000472273">
    <property type="component" value="Unplaced"/>
</dbReference>
<dbReference type="PANTHER" id="PTHR15503:SF22">
    <property type="entry name" value="TRANSPOSON TY3-I GAG POLYPROTEIN"/>
    <property type="match status" value="1"/>
</dbReference>
<proteinExistence type="predicted"/>
<evidence type="ECO:0000256" key="2">
    <source>
        <dbReference type="SAM" id="Coils"/>
    </source>
</evidence>
<evidence type="ECO:0000256" key="3">
    <source>
        <dbReference type="SAM" id="MobiDB-lite"/>
    </source>
</evidence>
<dbReference type="InterPro" id="IPR001878">
    <property type="entry name" value="Znf_CCHC"/>
</dbReference>
<reference evidence="5" key="1">
    <citation type="submission" date="2025-08" db="UniProtKB">
        <authorList>
            <consortium name="Ensembl"/>
        </authorList>
    </citation>
    <scope>IDENTIFICATION</scope>
</reference>
<keyword evidence="1" id="KW-0862">Zinc</keyword>
<dbReference type="OMA" id="ILERHEH"/>
<keyword evidence="1" id="KW-0863">Zinc-finger</keyword>
<reference evidence="5" key="2">
    <citation type="submission" date="2025-09" db="UniProtKB">
        <authorList>
            <consortium name="Ensembl"/>
        </authorList>
    </citation>
    <scope>IDENTIFICATION</scope>
</reference>
<protein>
    <recommendedName>
        <fullName evidence="4">CCHC-type domain-containing protein</fullName>
    </recommendedName>
</protein>
<keyword evidence="1" id="KW-0479">Metal-binding</keyword>
<dbReference type="PROSITE" id="PS50158">
    <property type="entry name" value="ZF_CCHC"/>
    <property type="match status" value="1"/>
</dbReference>